<proteinExistence type="predicted"/>
<dbReference type="InterPro" id="IPR021272">
    <property type="entry name" value="DUF2851"/>
</dbReference>
<dbReference type="Proteomes" id="UP001262582">
    <property type="component" value="Unassembled WGS sequence"/>
</dbReference>
<name>A0ABU3D5F3_9FLAO</name>
<organism evidence="1 2">
    <name type="scientific">Autumnicola musiva</name>
    <dbReference type="NCBI Taxonomy" id="3075589"/>
    <lineage>
        <taxon>Bacteria</taxon>
        <taxon>Pseudomonadati</taxon>
        <taxon>Bacteroidota</taxon>
        <taxon>Flavobacteriia</taxon>
        <taxon>Flavobacteriales</taxon>
        <taxon>Flavobacteriaceae</taxon>
        <taxon>Autumnicola</taxon>
    </lineage>
</organism>
<protein>
    <submittedName>
        <fullName evidence="1">DUF2851 family protein</fullName>
    </submittedName>
</protein>
<comment type="caution">
    <text evidence="1">The sequence shown here is derived from an EMBL/GenBank/DDBJ whole genome shotgun (WGS) entry which is preliminary data.</text>
</comment>
<dbReference type="EMBL" id="JAVRHK010000005">
    <property type="protein sequence ID" value="MDT0676762.1"/>
    <property type="molecule type" value="Genomic_DNA"/>
</dbReference>
<dbReference type="Pfam" id="PF11013">
    <property type="entry name" value="DUF2851"/>
    <property type="match status" value="1"/>
</dbReference>
<sequence>MQEDFLHYIWKFQKYNFTNAVTTAGEEIVVEDAGYHNRLSGPDFFNSRIRIGGQLWAGNVEIHLKSSDWYAHKHESDESYDNVILHVVWQHDMEIYRTNNSVIPTLELKHIVHLEILEKYELLLAREPRWINCENSFAQFDNFETLHWLERLYFERMEQKSLLISELLQKSENDWEAVLFQLLAKGFGLNVNGDSFLSISQSFNFTIFRRNQLENLKLQAILFGQAGLLEEEHEDIYYQKLKKEFKYLQYKYRLTNDGVIKPKFFRLRPDNFPVIRLAQLAKIYSDTGSIVEKVINASGVEELLGIFEVELKDYWKSHYNFGKEHLPRKKRTTKAFIDLILINIIIPFRFAYSSYLGRSVETDLELSEKIPAEKNSVISGFTALKPGIAVSAMESQALLELKKNYCDLNRCLQCEFGMKYLQQNVK</sequence>
<evidence type="ECO:0000313" key="2">
    <source>
        <dbReference type="Proteomes" id="UP001262582"/>
    </source>
</evidence>
<dbReference type="RefSeq" id="WP_311503104.1">
    <property type="nucleotide sequence ID" value="NZ_JAVRHK010000005.1"/>
</dbReference>
<keyword evidence="2" id="KW-1185">Reference proteome</keyword>
<gene>
    <name evidence="1" type="ORF">RM539_09250</name>
</gene>
<reference evidence="1 2" key="1">
    <citation type="submission" date="2023-09" db="EMBL/GenBank/DDBJ databases">
        <authorList>
            <person name="Rey-Velasco X."/>
        </authorList>
    </citation>
    <scope>NUCLEOTIDE SEQUENCE [LARGE SCALE GENOMIC DNA]</scope>
    <source>
        <strain evidence="1 2">F117</strain>
    </source>
</reference>
<accession>A0ABU3D5F3</accession>
<evidence type="ECO:0000313" key="1">
    <source>
        <dbReference type="EMBL" id="MDT0676762.1"/>
    </source>
</evidence>